<name>A0A7G6DZ22_THEFR</name>
<dbReference type="EMBL" id="CP045798">
    <property type="protein sequence ID" value="QNB45076.1"/>
    <property type="molecule type" value="Genomic_DNA"/>
</dbReference>
<keyword evidence="1" id="KW-0812">Transmembrane</keyword>
<keyword evidence="1" id="KW-1133">Transmembrane helix</keyword>
<dbReference type="AlphaFoldDB" id="A0A7G6DZ22"/>
<proteinExistence type="predicted"/>
<feature type="transmembrane region" description="Helical" evidence="1">
    <location>
        <begin position="60"/>
        <end position="78"/>
    </location>
</feature>
<dbReference type="RefSeq" id="WP_034422904.1">
    <property type="nucleotide sequence ID" value="NZ_CP045798.1"/>
</dbReference>
<evidence type="ECO:0000313" key="3">
    <source>
        <dbReference type="Proteomes" id="UP000515847"/>
    </source>
</evidence>
<gene>
    <name evidence="2" type="ORF">BR63_01290</name>
</gene>
<keyword evidence="3" id="KW-1185">Reference proteome</keyword>
<sequence length="303" mass="35708">MNLFKACKKIWRNWRYHRMLRDYYWSQSQKPRGESIFLYLLGFFVALLFVFRRSATFREALLSLAFLFVLLVLTVNAVNRRKFAEIKGQCQQSLIEKEFAKRLENTPVEEVLHCLREEIIKKYPVQDLAAGEDYLTGNYKGEKLAVLYRHLNEGEVLETKDVVRIVRHCQQKNIEQVRIFTNRDFSPKVKVLKERYPSLKVYNGDQLRGILKDSYLHPTTEQITAIVEKEISQRKKKLSILRNQALQSEKFFTYFVYSFVLLCLARLKVGVYYLNLIFGVLLLALAVLSIIRSTSPEEEEIVF</sequence>
<organism evidence="2 3">
    <name type="scientific">Thermanaerosceptrum fracticalcis</name>
    <dbReference type="NCBI Taxonomy" id="1712410"/>
    <lineage>
        <taxon>Bacteria</taxon>
        <taxon>Bacillati</taxon>
        <taxon>Bacillota</taxon>
        <taxon>Clostridia</taxon>
        <taxon>Eubacteriales</taxon>
        <taxon>Peptococcaceae</taxon>
        <taxon>Thermanaerosceptrum</taxon>
    </lineage>
</organism>
<dbReference type="Proteomes" id="UP000515847">
    <property type="component" value="Chromosome"/>
</dbReference>
<protein>
    <recommendedName>
        <fullName evidence="4">Restriction endonuclease type IV Mrr domain-containing protein</fullName>
    </recommendedName>
</protein>
<feature type="transmembrane region" description="Helical" evidence="1">
    <location>
        <begin position="36"/>
        <end position="54"/>
    </location>
</feature>
<feature type="transmembrane region" description="Helical" evidence="1">
    <location>
        <begin position="273"/>
        <end position="291"/>
    </location>
</feature>
<reference evidence="2 3" key="1">
    <citation type="journal article" date="2019" name="Front. Microbiol.">
        <title>Thermoanaerosceptrum fracticalcis gen. nov. sp. nov., a Novel Fumarate-Fermenting Microorganism From a Deep Fractured Carbonate Aquifer of the US Great Basin.</title>
        <authorList>
            <person name="Hamilton-Brehm S.D."/>
            <person name="Stewart L.E."/>
            <person name="Zavarin M."/>
            <person name="Caldwell M."/>
            <person name="Lawson P.A."/>
            <person name="Onstott T.C."/>
            <person name="Grzymski J."/>
            <person name="Neveux I."/>
            <person name="Lollar B.S."/>
            <person name="Russell C.E."/>
            <person name="Moser D.P."/>
        </authorList>
    </citation>
    <scope>NUCLEOTIDE SEQUENCE [LARGE SCALE GENOMIC DNA]</scope>
    <source>
        <strain evidence="2 3">DRI-13</strain>
    </source>
</reference>
<dbReference type="KEGG" id="tfr:BR63_01290"/>
<evidence type="ECO:0000313" key="2">
    <source>
        <dbReference type="EMBL" id="QNB45076.1"/>
    </source>
</evidence>
<keyword evidence="1" id="KW-0472">Membrane</keyword>
<evidence type="ECO:0000256" key="1">
    <source>
        <dbReference type="SAM" id="Phobius"/>
    </source>
</evidence>
<evidence type="ECO:0008006" key="4">
    <source>
        <dbReference type="Google" id="ProtNLM"/>
    </source>
</evidence>
<accession>A0A7G6DZ22</accession>